<organism evidence="3 4">
    <name type="scientific">Ascoidea rubescens DSM 1968</name>
    <dbReference type="NCBI Taxonomy" id="1344418"/>
    <lineage>
        <taxon>Eukaryota</taxon>
        <taxon>Fungi</taxon>
        <taxon>Dikarya</taxon>
        <taxon>Ascomycota</taxon>
        <taxon>Saccharomycotina</taxon>
        <taxon>Saccharomycetes</taxon>
        <taxon>Ascoideaceae</taxon>
        <taxon>Ascoidea</taxon>
    </lineage>
</organism>
<dbReference type="InParanoid" id="A0A1D2VNX6"/>
<feature type="chain" id="PRO_5008910590" description="Extracellular membrane protein CFEM domain-containing protein" evidence="2">
    <location>
        <begin position="17"/>
        <end position="487"/>
    </location>
</feature>
<feature type="compositionally biased region" description="Acidic residues" evidence="1">
    <location>
        <begin position="182"/>
        <end position="195"/>
    </location>
</feature>
<evidence type="ECO:0000313" key="3">
    <source>
        <dbReference type="EMBL" id="ODV63321.1"/>
    </source>
</evidence>
<dbReference type="AlphaFoldDB" id="A0A1D2VNX6"/>
<feature type="region of interest" description="Disordered" evidence="1">
    <location>
        <begin position="347"/>
        <end position="398"/>
    </location>
</feature>
<accession>A0A1D2VNX6</accession>
<evidence type="ECO:0008006" key="5">
    <source>
        <dbReference type="Google" id="ProtNLM"/>
    </source>
</evidence>
<feature type="signal peptide" evidence="2">
    <location>
        <begin position="1"/>
        <end position="16"/>
    </location>
</feature>
<keyword evidence="2" id="KW-0732">Signal</keyword>
<proteinExistence type="predicted"/>
<feature type="compositionally biased region" description="Basic and acidic residues" evidence="1">
    <location>
        <begin position="165"/>
        <end position="181"/>
    </location>
</feature>
<name>A0A1D2VNX6_9ASCO</name>
<evidence type="ECO:0000256" key="1">
    <source>
        <dbReference type="SAM" id="MobiDB-lite"/>
    </source>
</evidence>
<feature type="compositionally biased region" description="Basic and acidic residues" evidence="1">
    <location>
        <begin position="356"/>
        <end position="381"/>
    </location>
</feature>
<reference evidence="4" key="1">
    <citation type="submission" date="2016-05" db="EMBL/GenBank/DDBJ databases">
        <title>Comparative genomics of biotechnologically important yeasts.</title>
        <authorList>
            <consortium name="DOE Joint Genome Institute"/>
            <person name="Riley R."/>
            <person name="Haridas S."/>
            <person name="Wolfe K.H."/>
            <person name="Lopes M.R."/>
            <person name="Hittinger C.T."/>
            <person name="Goker M."/>
            <person name="Salamov A."/>
            <person name="Wisecaver J."/>
            <person name="Long T.M."/>
            <person name="Aerts A.L."/>
            <person name="Barry K."/>
            <person name="Choi C."/>
            <person name="Clum A."/>
            <person name="Coughlan A.Y."/>
            <person name="Deshpande S."/>
            <person name="Douglass A.P."/>
            <person name="Hanson S.J."/>
            <person name="Klenk H.-P."/>
            <person name="Labutti K."/>
            <person name="Lapidus A."/>
            <person name="Lindquist E."/>
            <person name="Lipzen A."/>
            <person name="Meier-Kolthoff J.P."/>
            <person name="Ohm R.A."/>
            <person name="Otillar R.P."/>
            <person name="Pangilinan J."/>
            <person name="Peng Y."/>
            <person name="Rokas A."/>
            <person name="Rosa C.A."/>
            <person name="Scheuner C."/>
            <person name="Sibirny A.A."/>
            <person name="Slot J.C."/>
            <person name="Stielow J.B."/>
            <person name="Sun H."/>
            <person name="Kurtzman C.P."/>
            <person name="Blackwell M."/>
            <person name="Grigoriev I.V."/>
            <person name="Jeffries T.W."/>
        </authorList>
    </citation>
    <scope>NUCLEOTIDE SEQUENCE [LARGE SCALE GENOMIC DNA]</scope>
    <source>
        <strain evidence="4">DSM 1968</strain>
    </source>
</reference>
<sequence>MILLLLLFMFYYLALAITRPPECYNTCINEVGTWCEKHQDDINCLCFNKRSVIGCLQDLCDNSINLQFFQGRDHFTGICLANGIDLTTAPYNTTGEQEAQRFTNTIFSSTLTELKPEPTILNQVSKFVNEEIPISGDKSQIVHVDGNGLEKFKLNTNLLKEKIKSRLGGSEKEKEKEKEQEQEQEEESQDEDEEMYEGIDQLPILNQEDFISKDEINQEILENQKNDNQKYKESETIGFSDAEVSPNYFPIKNQKLNRKPSYPVTIRKVGPTSSNQYILLKKPKQRPDLEITEPIYEAVAVASQNNRNRNRKTNQGYKRKVIRPEISQNLKSSNDFVSQASSVEYNDFSINGENRNSPKNDRKDRKEQNYEEQDKIERKPEAILISSPNQARTKVKANGLPEPPLNIYKKTRHEYNSDGIEINGNPGGGYSGYSGNLGYSGYSNPLKFNDIKRRKLKLLKQIPSRKFQKQTLGTNHPYVSHHMPELM</sequence>
<dbReference type="EMBL" id="KV454475">
    <property type="protein sequence ID" value="ODV63321.1"/>
    <property type="molecule type" value="Genomic_DNA"/>
</dbReference>
<protein>
    <recommendedName>
        <fullName evidence="5">Extracellular membrane protein CFEM domain-containing protein</fullName>
    </recommendedName>
</protein>
<gene>
    <name evidence="3" type="ORF">ASCRUDRAFT_73209</name>
</gene>
<dbReference type="STRING" id="1344418.A0A1D2VNX6"/>
<evidence type="ECO:0000256" key="2">
    <source>
        <dbReference type="SAM" id="SignalP"/>
    </source>
</evidence>
<feature type="region of interest" description="Disordered" evidence="1">
    <location>
        <begin position="165"/>
        <end position="195"/>
    </location>
</feature>
<keyword evidence="4" id="KW-1185">Reference proteome</keyword>
<dbReference type="GeneID" id="30965826"/>
<evidence type="ECO:0000313" key="4">
    <source>
        <dbReference type="Proteomes" id="UP000095038"/>
    </source>
</evidence>
<dbReference type="RefSeq" id="XP_020049628.1">
    <property type="nucleotide sequence ID" value="XM_020192190.1"/>
</dbReference>
<dbReference type="Proteomes" id="UP000095038">
    <property type="component" value="Unassembled WGS sequence"/>
</dbReference>